<keyword evidence="7" id="KW-0732">Signal</keyword>
<evidence type="ECO:0000313" key="9">
    <source>
        <dbReference type="EMBL" id="MFC4830335.1"/>
    </source>
</evidence>
<keyword evidence="2" id="KW-0677">Repeat</keyword>
<evidence type="ECO:0000256" key="1">
    <source>
        <dbReference type="ARBA" id="ARBA00000971"/>
    </source>
</evidence>
<evidence type="ECO:0000256" key="3">
    <source>
        <dbReference type="ARBA" id="ARBA00023110"/>
    </source>
</evidence>
<accession>A0ABV9R949</accession>
<dbReference type="GO" id="GO:0003755">
    <property type="term" value="F:peptidyl-prolyl cis-trans isomerase activity"/>
    <property type="evidence" value="ECO:0007669"/>
    <property type="project" value="UniProtKB-EC"/>
</dbReference>
<dbReference type="PANTHER" id="PTHR46046">
    <property type="entry name" value="PEPTIDYLPROLYL ISOMERASE"/>
    <property type="match status" value="1"/>
</dbReference>
<dbReference type="PROSITE" id="PS50059">
    <property type="entry name" value="FKBP_PPIASE"/>
    <property type="match status" value="2"/>
</dbReference>
<evidence type="ECO:0000256" key="4">
    <source>
        <dbReference type="ARBA" id="ARBA00023235"/>
    </source>
</evidence>
<keyword evidence="10" id="KW-1185">Reference proteome</keyword>
<dbReference type="EMBL" id="JBHSJC010000002">
    <property type="protein sequence ID" value="MFC4830335.1"/>
    <property type="molecule type" value="Genomic_DNA"/>
</dbReference>
<comment type="caution">
    <text evidence="9">The sequence shown here is derived from an EMBL/GenBank/DDBJ whole genome shotgun (WGS) entry which is preliminary data.</text>
</comment>
<dbReference type="Pfam" id="PF00254">
    <property type="entry name" value="FKBP_C"/>
    <property type="match status" value="2"/>
</dbReference>
<keyword evidence="3 5" id="KW-0697">Rotamase</keyword>
<name>A0ABV9R949_9MICO</name>
<dbReference type="SUPFAM" id="SSF54534">
    <property type="entry name" value="FKBP-like"/>
    <property type="match status" value="2"/>
</dbReference>
<organism evidence="9 10">
    <name type="scientific">Agromyces aurantiacus</name>
    <dbReference type="NCBI Taxonomy" id="165814"/>
    <lineage>
        <taxon>Bacteria</taxon>
        <taxon>Bacillati</taxon>
        <taxon>Actinomycetota</taxon>
        <taxon>Actinomycetes</taxon>
        <taxon>Micrococcales</taxon>
        <taxon>Microbacteriaceae</taxon>
        <taxon>Agromyces</taxon>
    </lineage>
</organism>
<feature type="domain" description="PPIase FKBP-type" evidence="8">
    <location>
        <begin position="223"/>
        <end position="314"/>
    </location>
</feature>
<comment type="catalytic activity">
    <reaction evidence="1 5 6">
        <text>[protein]-peptidylproline (omega=180) = [protein]-peptidylproline (omega=0)</text>
        <dbReference type="Rhea" id="RHEA:16237"/>
        <dbReference type="Rhea" id="RHEA-COMP:10747"/>
        <dbReference type="Rhea" id="RHEA-COMP:10748"/>
        <dbReference type="ChEBI" id="CHEBI:83833"/>
        <dbReference type="ChEBI" id="CHEBI:83834"/>
        <dbReference type="EC" id="5.2.1.8"/>
    </reaction>
</comment>
<dbReference type="InterPro" id="IPR051989">
    <property type="entry name" value="FKBP-like_isomerase"/>
</dbReference>
<feature type="signal peptide" evidence="7">
    <location>
        <begin position="1"/>
        <end position="22"/>
    </location>
</feature>
<dbReference type="Proteomes" id="UP001595960">
    <property type="component" value="Unassembled WGS sequence"/>
</dbReference>
<comment type="similarity">
    <text evidence="6">Belongs to the FKBP-type PPIase family.</text>
</comment>
<dbReference type="RefSeq" id="WP_204394300.1">
    <property type="nucleotide sequence ID" value="NZ_JAFBBW010000001.1"/>
</dbReference>
<evidence type="ECO:0000256" key="6">
    <source>
        <dbReference type="RuleBase" id="RU003915"/>
    </source>
</evidence>
<evidence type="ECO:0000256" key="2">
    <source>
        <dbReference type="ARBA" id="ARBA00022737"/>
    </source>
</evidence>
<gene>
    <name evidence="9" type="ORF">ACFPER_16175</name>
</gene>
<evidence type="ECO:0000256" key="7">
    <source>
        <dbReference type="SAM" id="SignalP"/>
    </source>
</evidence>
<sequence length="316" mass="32071">MRLPLALMVTAAAIAVTLTGCTAPSPEPEASAGASSDLVEVSGDFGETPRVDFPTPLTPEATQCSTVIEGDGEHLAAGQQALVGLAVYNGSTGEEIQVVGFGDEDPVPVLVGGGTLSGLSKGLTCASEGSRVAVVVPPADAFGDEGNEQLAIGADDSLVVVFDVHQAFLPKANGAPQLTRDGFPAVVLAPDGRPGITVPDAEPFDTTQVEVLKKGHGQEVESGDEVVVHYTGVLWDDNTVFDSTWQQGGPTSFVVSEESDSQVIPGFSKAIIGQQVGSQVGVVVAPEDGYGDAGTGTIPGGATLFFVIDILGVVGD</sequence>
<dbReference type="InterPro" id="IPR046357">
    <property type="entry name" value="PPIase_dom_sf"/>
</dbReference>
<evidence type="ECO:0000256" key="5">
    <source>
        <dbReference type="PROSITE-ProRule" id="PRU00277"/>
    </source>
</evidence>
<proteinExistence type="inferred from homology"/>
<dbReference type="EC" id="5.2.1.8" evidence="6"/>
<dbReference type="PROSITE" id="PS51257">
    <property type="entry name" value="PROKAR_LIPOPROTEIN"/>
    <property type="match status" value="1"/>
</dbReference>
<feature type="domain" description="PPIase FKBP-type" evidence="8">
    <location>
        <begin position="78"/>
        <end position="168"/>
    </location>
</feature>
<evidence type="ECO:0000313" key="10">
    <source>
        <dbReference type="Proteomes" id="UP001595960"/>
    </source>
</evidence>
<dbReference type="InterPro" id="IPR001179">
    <property type="entry name" value="PPIase_FKBP_dom"/>
</dbReference>
<feature type="chain" id="PRO_5047539773" description="Peptidyl-prolyl cis-trans isomerase" evidence="7">
    <location>
        <begin position="23"/>
        <end position="316"/>
    </location>
</feature>
<keyword evidence="4 5" id="KW-0413">Isomerase</keyword>
<reference evidence="10" key="1">
    <citation type="journal article" date="2019" name="Int. J. Syst. Evol. Microbiol.">
        <title>The Global Catalogue of Microorganisms (GCM) 10K type strain sequencing project: providing services to taxonomists for standard genome sequencing and annotation.</title>
        <authorList>
            <consortium name="The Broad Institute Genomics Platform"/>
            <consortium name="The Broad Institute Genome Sequencing Center for Infectious Disease"/>
            <person name="Wu L."/>
            <person name="Ma J."/>
        </authorList>
    </citation>
    <scope>NUCLEOTIDE SEQUENCE [LARGE SCALE GENOMIC DNA]</scope>
    <source>
        <strain evidence="10">CGMCC 1.12192</strain>
    </source>
</reference>
<protein>
    <recommendedName>
        <fullName evidence="6">Peptidyl-prolyl cis-trans isomerase</fullName>
        <ecNumber evidence="6">5.2.1.8</ecNumber>
    </recommendedName>
</protein>
<evidence type="ECO:0000259" key="8">
    <source>
        <dbReference type="PROSITE" id="PS50059"/>
    </source>
</evidence>
<dbReference type="Gene3D" id="3.10.50.40">
    <property type="match status" value="2"/>
</dbReference>
<dbReference type="PANTHER" id="PTHR46046:SF5">
    <property type="entry name" value="PEPTIDYLPROLYL ISOMERASE"/>
    <property type="match status" value="1"/>
</dbReference>